<dbReference type="EMBL" id="JACIJD010000027">
    <property type="protein sequence ID" value="MBB5695990.1"/>
    <property type="molecule type" value="Genomic_DNA"/>
</dbReference>
<dbReference type="SUPFAM" id="SSF53955">
    <property type="entry name" value="Lysozyme-like"/>
    <property type="match status" value="1"/>
</dbReference>
<sequence length="234" mass="24228">MILELAVVAQLAARCAPSVAIETLAAVMRTESGFKPFALGVNGPGGGAIFPETREAAVALATDLIERQGRSVDLGLMQVNSGNLRALGLTVAEVLDPCTNLAAGARILRKGYATASRGEADPQQALRVAFSRYNTGHPERGFANGYVRRVQGAAEVVVPAIRLRGEAVGAPQRPAATSAPELPDDDPDAPPEWDVWARAAPASRPRLVAVPRETPAASGGAAGATPTEPPRTAE</sequence>
<evidence type="ECO:0000313" key="4">
    <source>
        <dbReference type="EMBL" id="MBB5695990.1"/>
    </source>
</evidence>
<organism evidence="4 5">
    <name type="scientific">Muricoccus pecuniae</name>
    <dbReference type="NCBI Taxonomy" id="693023"/>
    <lineage>
        <taxon>Bacteria</taxon>
        <taxon>Pseudomonadati</taxon>
        <taxon>Pseudomonadota</taxon>
        <taxon>Alphaproteobacteria</taxon>
        <taxon>Acetobacterales</taxon>
        <taxon>Roseomonadaceae</taxon>
        <taxon>Muricoccus</taxon>
    </lineage>
</organism>
<comment type="caution">
    <text evidence="4">The sequence shown here is derived from an EMBL/GenBank/DDBJ whole genome shotgun (WGS) entry which is preliminary data.</text>
</comment>
<protein>
    <submittedName>
        <fullName evidence="4">Type IV secretion system protein VirB1</fullName>
    </submittedName>
</protein>
<feature type="region of interest" description="Disordered" evidence="2">
    <location>
        <begin position="169"/>
        <end position="234"/>
    </location>
</feature>
<evidence type="ECO:0000256" key="1">
    <source>
        <dbReference type="ARBA" id="ARBA00009387"/>
    </source>
</evidence>
<evidence type="ECO:0000259" key="3">
    <source>
        <dbReference type="Pfam" id="PF01464"/>
    </source>
</evidence>
<evidence type="ECO:0000256" key="2">
    <source>
        <dbReference type="SAM" id="MobiDB-lite"/>
    </source>
</evidence>
<comment type="similarity">
    <text evidence="1">Belongs to the virb1 family.</text>
</comment>
<keyword evidence="5" id="KW-1185">Reference proteome</keyword>
<gene>
    <name evidence="4" type="ORF">FHS87_004058</name>
</gene>
<dbReference type="RefSeq" id="WP_075822074.1">
    <property type="nucleotide sequence ID" value="NZ_JACIJD010000027.1"/>
</dbReference>
<dbReference type="AlphaFoldDB" id="A0A840Y7V9"/>
<reference evidence="4 5" key="1">
    <citation type="submission" date="2020-08" db="EMBL/GenBank/DDBJ databases">
        <title>Genomic Encyclopedia of Type Strains, Phase IV (KMG-IV): sequencing the most valuable type-strain genomes for metagenomic binning, comparative biology and taxonomic classification.</title>
        <authorList>
            <person name="Goeker M."/>
        </authorList>
    </citation>
    <scope>NUCLEOTIDE SEQUENCE [LARGE SCALE GENOMIC DNA]</scope>
    <source>
        <strain evidence="4 5">DSM 25622</strain>
    </source>
</reference>
<evidence type="ECO:0000313" key="5">
    <source>
        <dbReference type="Proteomes" id="UP000580654"/>
    </source>
</evidence>
<dbReference type="Proteomes" id="UP000580654">
    <property type="component" value="Unassembled WGS sequence"/>
</dbReference>
<feature type="domain" description="Transglycosylase SLT" evidence="3">
    <location>
        <begin position="13"/>
        <end position="146"/>
    </location>
</feature>
<feature type="compositionally biased region" description="Low complexity" evidence="2">
    <location>
        <begin position="213"/>
        <end position="234"/>
    </location>
</feature>
<dbReference type="CDD" id="cd16892">
    <property type="entry name" value="LT_VirB1-like"/>
    <property type="match status" value="1"/>
</dbReference>
<dbReference type="Pfam" id="PF01464">
    <property type="entry name" value="SLT"/>
    <property type="match status" value="1"/>
</dbReference>
<dbReference type="Gene3D" id="1.10.530.10">
    <property type="match status" value="1"/>
</dbReference>
<accession>A0A840Y7V9</accession>
<dbReference type="InterPro" id="IPR023346">
    <property type="entry name" value="Lysozyme-like_dom_sf"/>
</dbReference>
<feature type="compositionally biased region" description="Acidic residues" evidence="2">
    <location>
        <begin position="182"/>
        <end position="191"/>
    </location>
</feature>
<name>A0A840Y7V9_9PROT</name>
<dbReference type="InterPro" id="IPR008258">
    <property type="entry name" value="Transglycosylase_SLT_dom_1"/>
</dbReference>
<proteinExistence type="inferred from homology"/>